<reference evidence="1" key="2">
    <citation type="submission" date="2022-01" db="EMBL/GenBank/DDBJ databases">
        <authorList>
            <person name="Yamashiro T."/>
            <person name="Shiraishi A."/>
            <person name="Satake H."/>
            <person name="Nakayama K."/>
        </authorList>
    </citation>
    <scope>NUCLEOTIDE SEQUENCE</scope>
</reference>
<keyword evidence="2" id="KW-1185">Reference proteome</keyword>
<protein>
    <submittedName>
        <fullName evidence="1">Uncharacterized protein</fullName>
    </submittedName>
</protein>
<sequence length="285" mass="33924">MNAFSRRSYVVTNPAESLFIHLKASPECYRKHSKHDIIVSDARGKWEFNTKKYYLFDVINVPTIFDHERIEATLRDMMRNQFKDAAEYAYHLEQSKNYMENRIVSVQQGFILKYGNSEERKYVLSLHKIHAVPFPEEDLKEKMNSCVNRSGISRLSHGRSTVVNPTTRKIHGIKIMNIINNIRVRDNSRRICLYYKINEAVWVMDLVEFVKVCDVTLVEEVLKEVKMKIFETEFLKKAPLLGELDLNIMKALKREITKRLRHRKQMRRWESFVNERPILPTMRRK</sequence>
<dbReference type="EMBL" id="BQNB010012864">
    <property type="protein sequence ID" value="GJT08872.1"/>
    <property type="molecule type" value="Genomic_DNA"/>
</dbReference>
<dbReference type="Proteomes" id="UP001151760">
    <property type="component" value="Unassembled WGS sequence"/>
</dbReference>
<gene>
    <name evidence="1" type="ORF">Tco_0843334</name>
</gene>
<organism evidence="1 2">
    <name type="scientific">Tanacetum coccineum</name>
    <dbReference type="NCBI Taxonomy" id="301880"/>
    <lineage>
        <taxon>Eukaryota</taxon>
        <taxon>Viridiplantae</taxon>
        <taxon>Streptophyta</taxon>
        <taxon>Embryophyta</taxon>
        <taxon>Tracheophyta</taxon>
        <taxon>Spermatophyta</taxon>
        <taxon>Magnoliopsida</taxon>
        <taxon>eudicotyledons</taxon>
        <taxon>Gunneridae</taxon>
        <taxon>Pentapetalae</taxon>
        <taxon>asterids</taxon>
        <taxon>campanulids</taxon>
        <taxon>Asterales</taxon>
        <taxon>Asteraceae</taxon>
        <taxon>Asteroideae</taxon>
        <taxon>Anthemideae</taxon>
        <taxon>Anthemidinae</taxon>
        <taxon>Tanacetum</taxon>
    </lineage>
</organism>
<evidence type="ECO:0000313" key="2">
    <source>
        <dbReference type="Proteomes" id="UP001151760"/>
    </source>
</evidence>
<evidence type="ECO:0000313" key="1">
    <source>
        <dbReference type="EMBL" id="GJT08872.1"/>
    </source>
</evidence>
<reference evidence="1" key="1">
    <citation type="journal article" date="2022" name="Int. J. Mol. Sci.">
        <title>Draft Genome of Tanacetum Coccineum: Genomic Comparison of Closely Related Tanacetum-Family Plants.</title>
        <authorList>
            <person name="Yamashiro T."/>
            <person name="Shiraishi A."/>
            <person name="Nakayama K."/>
            <person name="Satake H."/>
        </authorList>
    </citation>
    <scope>NUCLEOTIDE SEQUENCE</scope>
</reference>
<proteinExistence type="predicted"/>
<name>A0ABQ5B4M0_9ASTR</name>
<accession>A0ABQ5B4M0</accession>
<comment type="caution">
    <text evidence="1">The sequence shown here is derived from an EMBL/GenBank/DDBJ whole genome shotgun (WGS) entry which is preliminary data.</text>
</comment>